<reference evidence="1" key="1">
    <citation type="submission" date="2023-06" db="EMBL/GenBank/DDBJ databases">
        <title>Egi l300058.</title>
        <authorList>
            <person name="Gao L."/>
            <person name="Fang B.-Z."/>
            <person name="Li W.-J."/>
        </authorList>
    </citation>
    <scope>NUCLEOTIDE SEQUENCE</scope>
    <source>
        <strain evidence="1">EGI L300058</strain>
    </source>
</reference>
<dbReference type="EMBL" id="JAUHQA010000001">
    <property type="protein sequence ID" value="MDN4479707.1"/>
    <property type="molecule type" value="Genomic_DNA"/>
</dbReference>
<dbReference type="RefSeq" id="WP_301140897.1">
    <property type="nucleotide sequence ID" value="NZ_JAUHQA010000001.1"/>
</dbReference>
<comment type="caution">
    <text evidence="1">The sequence shown here is derived from an EMBL/GenBank/DDBJ whole genome shotgun (WGS) entry which is preliminary data.</text>
</comment>
<name>A0ABT8GE53_9MICO</name>
<sequence length="231" mass="26025">MTGEWARTSADSKLVYLHDNGSWQFVEEKDRATLTASDPGPERTTLETSIATEARAPIDRSTESDFRASHWGDSKDTICAVEGASPDHESDDQIAWSAQLAGLDVFAFYDLHENRLVSASYFLGEEYANENSYVRDFEMLAALLERKYGEPTESHAVWHDDLYEDDGPDKWGRAIASEGLSLIKRWELERTNITAMAYGKDYEVKVAIRYESKELIRVKESAAEAQAIADL</sequence>
<gene>
    <name evidence="1" type="ORF">QQX02_02040</name>
</gene>
<evidence type="ECO:0000313" key="1">
    <source>
        <dbReference type="EMBL" id="MDN4479707.1"/>
    </source>
</evidence>
<protein>
    <submittedName>
        <fullName evidence="1">Uncharacterized protein</fullName>
    </submittedName>
</protein>
<keyword evidence="2" id="KW-1185">Reference proteome</keyword>
<organism evidence="1 2">
    <name type="scientific">Demequina muriae</name>
    <dbReference type="NCBI Taxonomy" id="3051664"/>
    <lineage>
        <taxon>Bacteria</taxon>
        <taxon>Bacillati</taxon>
        <taxon>Actinomycetota</taxon>
        <taxon>Actinomycetes</taxon>
        <taxon>Micrococcales</taxon>
        <taxon>Demequinaceae</taxon>
        <taxon>Demequina</taxon>
    </lineage>
</organism>
<accession>A0ABT8GE53</accession>
<proteinExistence type="predicted"/>
<evidence type="ECO:0000313" key="2">
    <source>
        <dbReference type="Proteomes" id="UP001172708"/>
    </source>
</evidence>
<dbReference type="Proteomes" id="UP001172708">
    <property type="component" value="Unassembled WGS sequence"/>
</dbReference>